<sequence length="365" mass="41076">MILSGITKKYNDNSLAVDNLNLEIEKGEFLVLVGPSGCGKTTTLRMIAGLEKITDGTLVFNNEIINEMSPGERKIGMVFQSYALYPHKNVYENLAFGLRKAKVPKDDMNEMIQQTARMLGLDGLLKRKPKHLSGGQRQRVALARAIVKQPNIFLFDEPLSNLDASLRVSTRKEISKLHQQLQSTMIYVTHDQVEAMTLGTKIAVMNKGKLEQIDTPANIYKNPRNTFVASFIGTPPMNLLNGNVGIKDNVPFLALSKRSWRVQNDKAEKLSEYDGQAVIIGIRPEDLFLTTEENEHLTGIIETIEYLGSETVIFCKTDVGDVLIRLERYNHLKIGDTVQIGFNVEKLHFFDSMKEENIFNESTNI</sequence>
<organism evidence="5 6">
    <name type="scientific">Niallia hominis</name>
    <dbReference type="NCBI Taxonomy" id="3133173"/>
    <lineage>
        <taxon>Bacteria</taxon>
        <taxon>Bacillati</taxon>
        <taxon>Bacillota</taxon>
        <taxon>Bacilli</taxon>
        <taxon>Bacillales</taxon>
        <taxon>Bacillaceae</taxon>
        <taxon>Niallia</taxon>
    </lineage>
</organism>
<dbReference type="SUPFAM" id="SSF52540">
    <property type="entry name" value="P-loop containing nucleoside triphosphate hydrolases"/>
    <property type="match status" value="1"/>
</dbReference>
<keyword evidence="1" id="KW-0813">Transport</keyword>
<dbReference type="InterPro" id="IPR008995">
    <property type="entry name" value="Mo/tungstate-bd_C_term_dom"/>
</dbReference>
<dbReference type="EMBL" id="JBBMFN010000055">
    <property type="protein sequence ID" value="MEQ2467541.1"/>
    <property type="molecule type" value="Genomic_DNA"/>
</dbReference>
<dbReference type="InterPro" id="IPR003439">
    <property type="entry name" value="ABC_transporter-like_ATP-bd"/>
</dbReference>
<evidence type="ECO:0000256" key="1">
    <source>
        <dbReference type="ARBA" id="ARBA00022448"/>
    </source>
</evidence>
<gene>
    <name evidence="5" type="ORF">WMO63_17950</name>
</gene>
<keyword evidence="3 5" id="KW-0067">ATP-binding</keyword>
<evidence type="ECO:0000256" key="3">
    <source>
        <dbReference type="ARBA" id="ARBA00022840"/>
    </source>
</evidence>
<dbReference type="Proteomes" id="UP001465426">
    <property type="component" value="Unassembled WGS sequence"/>
</dbReference>
<dbReference type="InterPro" id="IPR027417">
    <property type="entry name" value="P-loop_NTPase"/>
</dbReference>
<keyword evidence="2" id="KW-0547">Nucleotide-binding</keyword>
<accession>A0ABV1F4B9</accession>
<dbReference type="PANTHER" id="PTHR43875">
    <property type="entry name" value="MALTODEXTRIN IMPORT ATP-BINDING PROTEIN MSMX"/>
    <property type="match status" value="1"/>
</dbReference>
<dbReference type="RefSeq" id="WP_349205161.1">
    <property type="nucleotide sequence ID" value="NZ_JBBMFN010000055.1"/>
</dbReference>
<dbReference type="NCBIfam" id="NF008653">
    <property type="entry name" value="PRK11650.1"/>
    <property type="match status" value="1"/>
</dbReference>
<proteinExistence type="predicted"/>
<dbReference type="Pfam" id="PF08402">
    <property type="entry name" value="TOBE_2"/>
    <property type="match status" value="1"/>
</dbReference>
<evidence type="ECO:0000256" key="2">
    <source>
        <dbReference type="ARBA" id="ARBA00022741"/>
    </source>
</evidence>
<dbReference type="Pfam" id="PF00005">
    <property type="entry name" value="ABC_tran"/>
    <property type="match status" value="1"/>
</dbReference>
<evidence type="ECO:0000259" key="4">
    <source>
        <dbReference type="PROSITE" id="PS50893"/>
    </source>
</evidence>
<dbReference type="Gene3D" id="3.40.50.300">
    <property type="entry name" value="P-loop containing nucleotide triphosphate hydrolases"/>
    <property type="match status" value="1"/>
</dbReference>
<dbReference type="SUPFAM" id="SSF50331">
    <property type="entry name" value="MOP-like"/>
    <property type="match status" value="1"/>
</dbReference>
<protein>
    <submittedName>
        <fullName evidence="5">ABC transporter ATP-binding protein</fullName>
    </submittedName>
</protein>
<dbReference type="GO" id="GO:0005524">
    <property type="term" value="F:ATP binding"/>
    <property type="evidence" value="ECO:0007669"/>
    <property type="project" value="UniProtKB-KW"/>
</dbReference>
<dbReference type="CDD" id="cd03301">
    <property type="entry name" value="ABC_MalK_N"/>
    <property type="match status" value="1"/>
</dbReference>
<dbReference type="InterPro" id="IPR017871">
    <property type="entry name" value="ABC_transporter-like_CS"/>
</dbReference>
<dbReference type="InterPro" id="IPR013611">
    <property type="entry name" value="Transp-assoc_OB_typ2"/>
</dbReference>
<dbReference type="PANTHER" id="PTHR43875:SF1">
    <property type="entry name" value="OSMOPROTECTIVE COMPOUNDS UPTAKE ATP-BINDING PROTEIN GGTA"/>
    <property type="match status" value="1"/>
</dbReference>
<dbReference type="InterPro" id="IPR047641">
    <property type="entry name" value="ABC_transpr_MalK/UgpC-like"/>
</dbReference>
<feature type="domain" description="ABC transporter" evidence="4">
    <location>
        <begin position="1"/>
        <end position="232"/>
    </location>
</feature>
<keyword evidence="6" id="KW-1185">Reference proteome</keyword>
<evidence type="ECO:0000313" key="6">
    <source>
        <dbReference type="Proteomes" id="UP001465426"/>
    </source>
</evidence>
<reference evidence="5 6" key="1">
    <citation type="submission" date="2024-03" db="EMBL/GenBank/DDBJ databases">
        <title>Human intestinal bacterial collection.</title>
        <authorList>
            <person name="Pauvert C."/>
            <person name="Hitch T.C.A."/>
            <person name="Clavel T."/>
        </authorList>
    </citation>
    <scope>NUCLEOTIDE SEQUENCE [LARGE SCALE GENOMIC DNA]</scope>
    <source>
        <strain evidence="5 6">CLA-SR-H024</strain>
    </source>
</reference>
<name>A0ABV1F4B9_9BACI</name>
<comment type="caution">
    <text evidence="5">The sequence shown here is derived from an EMBL/GenBank/DDBJ whole genome shotgun (WGS) entry which is preliminary data.</text>
</comment>
<dbReference type="Gene3D" id="2.40.50.100">
    <property type="match status" value="1"/>
</dbReference>
<evidence type="ECO:0000313" key="5">
    <source>
        <dbReference type="EMBL" id="MEQ2467541.1"/>
    </source>
</evidence>
<dbReference type="PROSITE" id="PS00211">
    <property type="entry name" value="ABC_TRANSPORTER_1"/>
    <property type="match status" value="1"/>
</dbReference>
<dbReference type="InterPro" id="IPR015855">
    <property type="entry name" value="ABC_transpr_MalK-like"/>
</dbReference>
<dbReference type="Gene3D" id="2.40.50.140">
    <property type="entry name" value="Nucleic acid-binding proteins"/>
    <property type="match status" value="1"/>
</dbReference>
<dbReference type="SMART" id="SM00382">
    <property type="entry name" value="AAA"/>
    <property type="match status" value="1"/>
</dbReference>
<dbReference type="PROSITE" id="PS50893">
    <property type="entry name" value="ABC_TRANSPORTER_2"/>
    <property type="match status" value="1"/>
</dbReference>
<dbReference type="InterPro" id="IPR003593">
    <property type="entry name" value="AAA+_ATPase"/>
</dbReference>
<dbReference type="InterPro" id="IPR012340">
    <property type="entry name" value="NA-bd_OB-fold"/>
</dbReference>